<dbReference type="PANTHER" id="PTHR16423">
    <property type="entry name" value="TREM-LIKE TRANSCRIPT PROTEIN"/>
    <property type="match status" value="1"/>
</dbReference>
<keyword evidence="3" id="KW-0393">Immunoglobulin domain</keyword>
<proteinExistence type="predicted"/>
<dbReference type="EMBL" id="WBNM01029975">
    <property type="protein sequence ID" value="NXP78589.1"/>
    <property type="molecule type" value="Genomic_DNA"/>
</dbReference>
<dbReference type="SMART" id="SM00409">
    <property type="entry name" value="IG"/>
    <property type="match status" value="2"/>
</dbReference>
<dbReference type="InterPro" id="IPR013106">
    <property type="entry name" value="Ig_V-set"/>
</dbReference>
<evidence type="ECO:0000313" key="6">
    <source>
        <dbReference type="Proteomes" id="UP000611227"/>
    </source>
</evidence>
<feature type="non-terminal residue" evidence="5">
    <location>
        <position position="1"/>
    </location>
</feature>
<evidence type="ECO:0000256" key="1">
    <source>
        <dbReference type="ARBA" id="ARBA00022729"/>
    </source>
</evidence>
<reference evidence="5" key="1">
    <citation type="submission" date="2019-09" db="EMBL/GenBank/DDBJ databases">
        <title>Bird 10,000 Genomes (B10K) Project - Family phase.</title>
        <authorList>
            <person name="Zhang G."/>
        </authorList>
    </citation>
    <scope>NUCLEOTIDE SEQUENCE</scope>
    <source>
        <strain evidence="5">B10K-DU-001-30</strain>
        <tissue evidence="5">Muscle</tissue>
    </source>
</reference>
<dbReference type="InterPro" id="IPR007110">
    <property type="entry name" value="Ig-like_dom"/>
</dbReference>
<keyword evidence="1" id="KW-0732">Signal</keyword>
<accession>A0A852CBY7</accession>
<dbReference type="Gene3D" id="2.60.40.10">
    <property type="entry name" value="Immunoglobulins"/>
    <property type="match status" value="2"/>
</dbReference>
<dbReference type="AlphaFoldDB" id="A0A852CBY7"/>
<dbReference type="GO" id="GO:0038023">
    <property type="term" value="F:signaling receptor activity"/>
    <property type="evidence" value="ECO:0007669"/>
    <property type="project" value="TreeGrafter"/>
</dbReference>
<feature type="domain" description="Ig-like" evidence="4">
    <location>
        <begin position="1"/>
        <end position="114"/>
    </location>
</feature>
<dbReference type="Pfam" id="PF07686">
    <property type="entry name" value="V-set"/>
    <property type="match status" value="2"/>
</dbReference>
<comment type="caution">
    <text evidence="5">The sequence shown here is derived from an EMBL/GenBank/DDBJ whole genome shotgun (WGS) entry which is preliminary data.</text>
</comment>
<name>A0A852CBY7_9PICI</name>
<gene>
    <name evidence="5" type="primary">Cd300lg</name>
    <name evidence="5" type="ORF">RAMSUL_R15418</name>
</gene>
<dbReference type="InterPro" id="IPR036179">
    <property type="entry name" value="Ig-like_dom_sf"/>
</dbReference>
<dbReference type="PROSITE" id="PS50835">
    <property type="entry name" value="IG_LIKE"/>
    <property type="match status" value="1"/>
</dbReference>
<dbReference type="SUPFAM" id="SSF48726">
    <property type="entry name" value="Immunoglobulin"/>
    <property type="match status" value="2"/>
</dbReference>
<evidence type="ECO:0000313" key="5">
    <source>
        <dbReference type="EMBL" id="NXP78589.1"/>
    </source>
</evidence>
<dbReference type="InterPro" id="IPR052314">
    <property type="entry name" value="Immune_rcpt_domain"/>
</dbReference>
<feature type="non-terminal residue" evidence="5">
    <location>
        <position position="376"/>
    </location>
</feature>
<protein>
    <submittedName>
        <fullName evidence="5">CLM9 protein</fullName>
    </submittedName>
</protein>
<keyword evidence="6" id="KW-1185">Reference proteome</keyword>
<dbReference type="Proteomes" id="UP000611227">
    <property type="component" value="Unassembled WGS sequence"/>
</dbReference>
<organism evidence="5 6">
    <name type="scientific">Ramphastos sulfuratus</name>
    <dbReference type="NCBI Taxonomy" id="322582"/>
    <lineage>
        <taxon>Eukaryota</taxon>
        <taxon>Metazoa</taxon>
        <taxon>Chordata</taxon>
        <taxon>Craniata</taxon>
        <taxon>Vertebrata</taxon>
        <taxon>Euteleostomi</taxon>
        <taxon>Archelosauria</taxon>
        <taxon>Archosauria</taxon>
        <taxon>Dinosauria</taxon>
        <taxon>Saurischia</taxon>
        <taxon>Theropoda</taxon>
        <taxon>Coelurosauria</taxon>
        <taxon>Aves</taxon>
        <taxon>Neognathae</taxon>
        <taxon>Neoaves</taxon>
        <taxon>Telluraves</taxon>
        <taxon>Coraciimorphae</taxon>
        <taxon>Piciformes</taxon>
        <taxon>Ramphastidae</taxon>
        <taxon>Ramphastos</taxon>
    </lineage>
</organism>
<dbReference type="InterPro" id="IPR013783">
    <property type="entry name" value="Ig-like_fold"/>
</dbReference>
<evidence type="ECO:0000256" key="3">
    <source>
        <dbReference type="ARBA" id="ARBA00023319"/>
    </source>
</evidence>
<evidence type="ECO:0000259" key="4">
    <source>
        <dbReference type="PROSITE" id="PS50835"/>
    </source>
</evidence>
<dbReference type="PANTHER" id="PTHR16423:SF6">
    <property type="entry name" value="TRIGGERING RECEPTOR EXPRESSED ON MYELOID CELLS 2-RELATED"/>
    <property type="match status" value="1"/>
</dbReference>
<dbReference type="SMART" id="SM00406">
    <property type="entry name" value="IGv"/>
    <property type="match status" value="2"/>
</dbReference>
<evidence type="ECO:0000256" key="2">
    <source>
        <dbReference type="ARBA" id="ARBA00023157"/>
    </source>
</evidence>
<dbReference type="GO" id="GO:0009986">
    <property type="term" value="C:cell surface"/>
    <property type="evidence" value="ECO:0007669"/>
    <property type="project" value="TreeGrafter"/>
</dbReference>
<dbReference type="InterPro" id="IPR003599">
    <property type="entry name" value="Ig_sub"/>
</dbReference>
<keyword evidence="2" id="KW-1015">Disulfide bond</keyword>
<sequence length="376" mass="42092">LIFTGFRGQSPEETRREGSSLLLKCPYTAQQGQQQLLSWGRVIGDHFQVLAEAWSALNSPTKEVTAGRVVLWVDSSSRTATITMANLQAEDSGTYCCTLRSSHYSKHLPLKSISLNVYKEVHKWELDTLSEQCRYRDLRHSTATRVWCRRGPSGCHIWLRTNSTWANSRGLEGRVLMQDDTQKGTVTVTMMKLQARDAGTYWCALQRNWQLVRVMEIRLFVSKSKYPLQPAVVPPAASCGTPCSQLWYPLQSAVVPPAVSCGTPCRQLWYPLQPAVVPPAASCGTPCSQLWYPLQPAAFSNPNSSVILSVSAFCSQVESTERKESPKNDSKDLKYATLNFEAQLSPEDALYCNIEPSQAHRRPRDDDVQYAIIGLQ</sequence>